<dbReference type="VEuPathDB" id="ToxoDB:CSUI_008944"/>
<comment type="caution">
    <text evidence="1">The sequence shown here is derived from an EMBL/GenBank/DDBJ whole genome shotgun (WGS) entry which is preliminary data.</text>
</comment>
<sequence length="108" mass="11746">MHAPFCNFLRNSPLLNSSRSFPYKSRPVFAAAREGSAWLQAPGHLIPSHAPPMSPVVATSVRTGRPAAVPLSLWPGLRRNQSTTSAVIWIRQSCVLIPCDSLTTELPV</sequence>
<protein>
    <submittedName>
        <fullName evidence="1">Uncharacterized protein</fullName>
    </submittedName>
</protein>
<keyword evidence="2" id="KW-1185">Reference proteome</keyword>
<reference evidence="1 2" key="1">
    <citation type="journal article" date="2017" name="Int. J. Parasitol.">
        <title>The genome of the protozoan parasite Cystoisospora suis and a reverse vaccinology approach to identify vaccine candidates.</title>
        <authorList>
            <person name="Palmieri N."/>
            <person name="Shrestha A."/>
            <person name="Ruttkowski B."/>
            <person name="Beck T."/>
            <person name="Vogl C."/>
            <person name="Tomley F."/>
            <person name="Blake D.P."/>
            <person name="Joachim A."/>
        </authorList>
    </citation>
    <scope>NUCLEOTIDE SEQUENCE [LARGE SCALE GENOMIC DNA]</scope>
    <source>
        <strain evidence="1 2">Wien I</strain>
    </source>
</reference>
<accession>A0A2C6KLG7</accession>
<feature type="non-terminal residue" evidence="1">
    <location>
        <position position="108"/>
    </location>
</feature>
<dbReference type="Proteomes" id="UP000221165">
    <property type="component" value="Unassembled WGS sequence"/>
</dbReference>
<name>A0A2C6KLG7_9APIC</name>
<dbReference type="GeneID" id="94432274"/>
<evidence type="ECO:0000313" key="1">
    <source>
        <dbReference type="EMBL" id="PHJ17233.1"/>
    </source>
</evidence>
<evidence type="ECO:0000313" key="2">
    <source>
        <dbReference type="Proteomes" id="UP000221165"/>
    </source>
</evidence>
<proteinExistence type="predicted"/>
<dbReference type="AlphaFoldDB" id="A0A2C6KLG7"/>
<dbReference type="EMBL" id="MIGC01005149">
    <property type="protein sequence ID" value="PHJ17233.1"/>
    <property type="molecule type" value="Genomic_DNA"/>
</dbReference>
<dbReference type="RefSeq" id="XP_067918958.1">
    <property type="nucleotide sequence ID" value="XM_068069063.1"/>
</dbReference>
<organism evidence="1 2">
    <name type="scientific">Cystoisospora suis</name>
    <dbReference type="NCBI Taxonomy" id="483139"/>
    <lineage>
        <taxon>Eukaryota</taxon>
        <taxon>Sar</taxon>
        <taxon>Alveolata</taxon>
        <taxon>Apicomplexa</taxon>
        <taxon>Conoidasida</taxon>
        <taxon>Coccidia</taxon>
        <taxon>Eucoccidiorida</taxon>
        <taxon>Eimeriorina</taxon>
        <taxon>Sarcocystidae</taxon>
        <taxon>Cystoisospora</taxon>
    </lineage>
</organism>
<gene>
    <name evidence="1" type="ORF">CSUI_008944</name>
</gene>